<reference evidence="3 4" key="1">
    <citation type="submission" date="2019-07" db="EMBL/GenBank/DDBJ databases">
        <title>Genomic Encyclopedia of Type Strains, Phase IV (KMG-IV): sequencing the most valuable type-strain genomes for metagenomic binning, comparative biology and taxonomic classification.</title>
        <authorList>
            <person name="Goeker M."/>
        </authorList>
    </citation>
    <scope>NUCLEOTIDE SEQUENCE [LARGE SCALE GENOMIC DNA]</scope>
    <source>
        <strain evidence="3 4">SS015</strain>
    </source>
</reference>
<dbReference type="PANTHER" id="PTHR46112">
    <property type="entry name" value="AMINOPEPTIDASE"/>
    <property type="match status" value="1"/>
</dbReference>
<dbReference type="InterPro" id="IPR050659">
    <property type="entry name" value="Peptidase_M24B"/>
</dbReference>
<evidence type="ECO:0000259" key="1">
    <source>
        <dbReference type="Pfam" id="PF00557"/>
    </source>
</evidence>
<dbReference type="OrthoDB" id="9806388at2"/>
<sequence length="396" mass="43292">MALKTECQVRIANLQQQLQRKELDGALILYPIDLYYFAGTRQNGMLWVPQSGEPLLLIRKSLTRARQESCIDDLRPFPSSRQLTELVGRPGQRIGLTCDVLPIAQLDYLKKVLPEREFVDISGINRNLRSVKSPFEVEKIRHAGEQLSKVFAQVPDFYQPGMREVDLAAEFECRSRKLGSEGYVRMRAYNQELFQGLLVAGGSANQPGFFDGAVTGCGLSAASPHGASTAVIRPDMPLMVDYTAVYDGYIVDMSRIFVPGSIHPDVQHAFDTALEIQRQVIAALRPGAIASELFDLASSIAAEAGLGECFMGVPGEQAKFVGHGVGLELDEMPVLAKGFDVPLQQNQTIAIEPKFLLDGHGVVGIENTWAVDPEGGIRLSPADDRIVTLPAQGEPS</sequence>
<organism evidence="3 4">
    <name type="scientific">Geothermobacter ehrlichii</name>
    <dbReference type="NCBI Taxonomy" id="213224"/>
    <lineage>
        <taxon>Bacteria</taxon>
        <taxon>Pseudomonadati</taxon>
        <taxon>Thermodesulfobacteriota</taxon>
        <taxon>Desulfuromonadia</taxon>
        <taxon>Desulfuromonadales</taxon>
        <taxon>Geothermobacteraceae</taxon>
        <taxon>Geothermobacter</taxon>
    </lineage>
</organism>
<evidence type="ECO:0000259" key="2">
    <source>
        <dbReference type="Pfam" id="PF01321"/>
    </source>
</evidence>
<dbReference type="InterPro" id="IPR036005">
    <property type="entry name" value="Creatinase/aminopeptidase-like"/>
</dbReference>
<evidence type="ECO:0000313" key="3">
    <source>
        <dbReference type="EMBL" id="TYO95757.1"/>
    </source>
</evidence>
<gene>
    <name evidence="3" type="ORF">EDC39_11714</name>
</gene>
<feature type="domain" description="Peptidase M24" evidence="1">
    <location>
        <begin position="138"/>
        <end position="372"/>
    </location>
</feature>
<dbReference type="Pfam" id="PF01321">
    <property type="entry name" value="Creatinase_N"/>
    <property type="match status" value="1"/>
</dbReference>
<evidence type="ECO:0000313" key="4">
    <source>
        <dbReference type="Proteomes" id="UP000324159"/>
    </source>
</evidence>
<proteinExistence type="predicted"/>
<dbReference type="SUPFAM" id="SSF55920">
    <property type="entry name" value="Creatinase/aminopeptidase"/>
    <property type="match status" value="1"/>
</dbReference>
<accession>A0A5D3WGD6</accession>
<keyword evidence="4" id="KW-1185">Reference proteome</keyword>
<dbReference type="SUPFAM" id="SSF53092">
    <property type="entry name" value="Creatinase/prolidase N-terminal domain"/>
    <property type="match status" value="1"/>
</dbReference>
<dbReference type="InterPro" id="IPR000587">
    <property type="entry name" value="Creatinase_N"/>
</dbReference>
<dbReference type="CDD" id="cd01066">
    <property type="entry name" value="APP_MetAP"/>
    <property type="match status" value="1"/>
</dbReference>
<feature type="domain" description="Creatinase N-terminal" evidence="2">
    <location>
        <begin position="10"/>
        <end position="131"/>
    </location>
</feature>
<keyword evidence="3" id="KW-0378">Hydrolase</keyword>
<dbReference type="PANTHER" id="PTHR46112:SF2">
    <property type="entry name" value="XAA-PRO AMINOPEPTIDASE P-RELATED"/>
    <property type="match status" value="1"/>
</dbReference>
<dbReference type="GO" id="GO:0004177">
    <property type="term" value="F:aminopeptidase activity"/>
    <property type="evidence" value="ECO:0007669"/>
    <property type="project" value="UniProtKB-KW"/>
</dbReference>
<dbReference type="InterPro" id="IPR029149">
    <property type="entry name" value="Creatin/AminoP/Spt16_N"/>
</dbReference>
<keyword evidence="3" id="KW-0031">Aminopeptidase</keyword>
<dbReference type="RefSeq" id="WP_148897015.1">
    <property type="nucleotide sequence ID" value="NZ_VNIB01000017.1"/>
</dbReference>
<dbReference type="AlphaFoldDB" id="A0A5D3WGD6"/>
<dbReference type="Gene3D" id="3.90.230.10">
    <property type="entry name" value="Creatinase/methionine aminopeptidase superfamily"/>
    <property type="match status" value="1"/>
</dbReference>
<comment type="caution">
    <text evidence="3">The sequence shown here is derived from an EMBL/GenBank/DDBJ whole genome shotgun (WGS) entry which is preliminary data.</text>
</comment>
<dbReference type="Proteomes" id="UP000324159">
    <property type="component" value="Unassembled WGS sequence"/>
</dbReference>
<dbReference type="Gene3D" id="3.40.350.10">
    <property type="entry name" value="Creatinase/prolidase N-terminal domain"/>
    <property type="match status" value="1"/>
</dbReference>
<dbReference type="InterPro" id="IPR000994">
    <property type="entry name" value="Pept_M24"/>
</dbReference>
<keyword evidence="3" id="KW-0645">Protease</keyword>
<dbReference type="EMBL" id="VNIB01000017">
    <property type="protein sequence ID" value="TYO95757.1"/>
    <property type="molecule type" value="Genomic_DNA"/>
</dbReference>
<name>A0A5D3WGD6_9BACT</name>
<protein>
    <submittedName>
        <fullName evidence="3">Xaa-Pro aminopeptidase</fullName>
    </submittedName>
</protein>
<dbReference type="Pfam" id="PF00557">
    <property type="entry name" value="Peptidase_M24"/>
    <property type="match status" value="1"/>
</dbReference>